<organism evidence="8 9">
    <name type="scientific">Corynebacterium doosanense CAU 212 = DSM 45436</name>
    <dbReference type="NCBI Taxonomy" id="558173"/>
    <lineage>
        <taxon>Bacteria</taxon>
        <taxon>Bacillati</taxon>
        <taxon>Actinomycetota</taxon>
        <taxon>Actinomycetes</taxon>
        <taxon>Mycobacteriales</taxon>
        <taxon>Corynebacteriaceae</taxon>
        <taxon>Corynebacterium</taxon>
    </lineage>
</organism>
<evidence type="ECO:0000256" key="6">
    <source>
        <dbReference type="RuleBase" id="RU361157"/>
    </source>
</evidence>
<keyword evidence="6" id="KW-0813">Transport</keyword>
<dbReference type="InterPro" id="IPR013525">
    <property type="entry name" value="ABC2_TM"/>
</dbReference>
<dbReference type="eggNOG" id="COG0842">
    <property type="taxonomic scope" value="Bacteria"/>
</dbReference>
<comment type="subcellular location">
    <subcellularLocation>
        <location evidence="6">Cell membrane</location>
        <topology evidence="6">Multi-pass membrane protein</topology>
    </subcellularLocation>
    <subcellularLocation>
        <location evidence="1">Membrane</location>
        <topology evidence="1">Multi-pass membrane protein</topology>
    </subcellularLocation>
</comment>
<evidence type="ECO:0000256" key="1">
    <source>
        <dbReference type="ARBA" id="ARBA00004141"/>
    </source>
</evidence>
<dbReference type="InterPro" id="IPR000412">
    <property type="entry name" value="ABC_2_transport"/>
</dbReference>
<feature type="transmembrane region" description="Helical" evidence="6">
    <location>
        <begin position="20"/>
        <end position="40"/>
    </location>
</feature>
<dbReference type="STRING" id="558173.CDOO_02505"/>
<dbReference type="HOGENOM" id="CLU_039483_4_1_11"/>
<dbReference type="OrthoDB" id="9778589at2"/>
<keyword evidence="9" id="KW-1185">Reference proteome</keyword>
<feature type="transmembrane region" description="Helical" evidence="6">
    <location>
        <begin position="218"/>
        <end position="240"/>
    </location>
</feature>
<keyword evidence="2 6" id="KW-0812">Transmembrane</keyword>
<gene>
    <name evidence="8" type="ORF">CDOO_02505</name>
</gene>
<protein>
    <recommendedName>
        <fullName evidence="6">Transport permease protein</fullName>
    </recommendedName>
</protein>
<dbReference type="GO" id="GO:0046677">
    <property type="term" value="P:response to antibiotic"/>
    <property type="evidence" value="ECO:0007669"/>
    <property type="project" value="UniProtKB-KW"/>
</dbReference>
<evidence type="ECO:0000256" key="5">
    <source>
        <dbReference type="ARBA" id="ARBA00023251"/>
    </source>
</evidence>
<name>A0A097IDP4_9CORY</name>
<dbReference type="RefSeq" id="WP_018021351.1">
    <property type="nucleotide sequence ID" value="NZ_AQUX01000002.1"/>
</dbReference>
<reference evidence="8 9" key="1">
    <citation type="submission" date="2013-09" db="EMBL/GenBank/DDBJ databases">
        <title>Complete genome sequence of Corynebacterium doosanense CAU 212(T) (=DSM 45436(T)), isolated from activated sludge.</title>
        <authorList>
            <person name="Schaffert L."/>
            <person name="Albersmeier A."/>
            <person name="Kalinowski J."/>
            <person name="Ruckert C."/>
        </authorList>
    </citation>
    <scope>NUCLEOTIDE SEQUENCE [LARGE SCALE GENOMIC DNA]</scope>
    <source>
        <strain evidence="8 9">CAU 212</strain>
    </source>
</reference>
<dbReference type="Proteomes" id="UP000029914">
    <property type="component" value="Chromosome"/>
</dbReference>
<dbReference type="GO" id="GO:0140359">
    <property type="term" value="F:ABC-type transporter activity"/>
    <property type="evidence" value="ECO:0007669"/>
    <property type="project" value="InterPro"/>
</dbReference>
<keyword evidence="3 6" id="KW-1133">Transmembrane helix</keyword>
<sequence length="250" mass="26547">MNAYRALLKALWRSQRRDPVGLFFSFGFAPVLVLALGVIFGNDPRPEFGGRGFLDATLPAFASLVLAMTGVLQVPVAMLTLRDTGALRRLSLTPLRRSTFIAASLTVHFVVGIAGMLTALAIGIGVFGVPMPSHVPGVLAVCLIGLSTFLAVGCALAALYPSATAATGIGNVLMILLMLTSGAFTPLAAMPSAIQQIVKYSPVRWFVEAAQHAWDGDPLAAMIMPVFLLCVVLAVAALVGRWRFQWEPVR</sequence>
<evidence type="ECO:0000313" key="8">
    <source>
        <dbReference type="EMBL" id="AIT60251.1"/>
    </source>
</evidence>
<dbReference type="KEGG" id="cdo:CDOO_02505"/>
<dbReference type="GO" id="GO:0043190">
    <property type="term" value="C:ATP-binding cassette (ABC) transporter complex"/>
    <property type="evidence" value="ECO:0007669"/>
    <property type="project" value="InterPro"/>
</dbReference>
<feature type="domain" description="ABC transmembrane type-2" evidence="7">
    <location>
        <begin position="20"/>
        <end position="247"/>
    </location>
</feature>
<dbReference type="EMBL" id="CP006764">
    <property type="protein sequence ID" value="AIT60251.1"/>
    <property type="molecule type" value="Genomic_DNA"/>
</dbReference>
<dbReference type="Pfam" id="PF01061">
    <property type="entry name" value="ABC2_membrane"/>
    <property type="match status" value="1"/>
</dbReference>
<dbReference type="InterPro" id="IPR052902">
    <property type="entry name" value="ABC-2_transporter"/>
</dbReference>
<evidence type="ECO:0000259" key="7">
    <source>
        <dbReference type="PROSITE" id="PS51012"/>
    </source>
</evidence>
<proteinExistence type="inferred from homology"/>
<comment type="similarity">
    <text evidence="6">Belongs to the ABC-2 integral membrane protein family.</text>
</comment>
<evidence type="ECO:0000256" key="2">
    <source>
        <dbReference type="ARBA" id="ARBA00022692"/>
    </source>
</evidence>
<feature type="transmembrane region" description="Helical" evidence="6">
    <location>
        <begin position="100"/>
        <end position="126"/>
    </location>
</feature>
<dbReference type="AlphaFoldDB" id="A0A097IDP4"/>
<evidence type="ECO:0000313" key="9">
    <source>
        <dbReference type="Proteomes" id="UP000029914"/>
    </source>
</evidence>
<keyword evidence="4 6" id="KW-0472">Membrane</keyword>
<evidence type="ECO:0000256" key="3">
    <source>
        <dbReference type="ARBA" id="ARBA00022989"/>
    </source>
</evidence>
<keyword evidence="5" id="KW-0046">Antibiotic resistance</keyword>
<dbReference type="PROSITE" id="PS51012">
    <property type="entry name" value="ABC_TM2"/>
    <property type="match status" value="1"/>
</dbReference>
<feature type="transmembrane region" description="Helical" evidence="6">
    <location>
        <begin position="138"/>
        <end position="160"/>
    </location>
</feature>
<keyword evidence="6" id="KW-1003">Cell membrane</keyword>
<feature type="transmembrane region" description="Helical" evidence="6">
    <location>
        <begin position="172"/>
        <end position="198"/>
    </location>
</feature>
<accession>A0A097IDP4</accession>
<dbReference type="PIRSF" id="PIRSF006648">
    <property type="entry name" value="DrrB"/>
    <property type="match status" value="1"/>
</dbReference>
<feature type="transmembrane region" description="Helical" evidence="6">
    <location>
        <begin position="60"/>
        <end position="79"/>
    </location>
</feature>
<dbReference type="PANTHER" id="PTHR43027:SF2">
    <property type="entry name" value="TRANSPORT PERMEASE PROTEIN"/>
    <property type="match status" value="1"/>
</dbReference>
<evidence type="ECO:0000256" key="4">
    <source>
        <dbReference type="ARBA" id="ARBA00023136"/>
    </source>
</evidence>
<dbReference type="InterPro" id="IPR047817">
    <property type="entry name" value="ABC2_TM_bact-type"/>
</dbReference>
<dbReference type="PANTHER" id="PTHR43027">
    <property type="entry name" value="DOXORUBICIN RESISTANCE ABC TRANSPORTER PERMEASE PROTEIN DRRC-RELATED"/>
    <property type="match status" value="1"/>
</dbReference>